<sequence>MFRLKKFLTIFGKVLGLGIFLLLISAFPTRGQIAVFPFEDLSKDINGVNLDLSEAVAQALEDRGFQVVHPDKVLNFMAKNRIRWTGWAERLTAARASRELGVDLILLGTVTELDPDEPALGLSLRILRARDYQLIWSKTVSLSGLAEVSLLGLGKHDFQSLLSEGIKKILASLPQDLERSLAQPPIFEIADVFVRPRHVRGGKRIECAVRLDISGDPPEEVYFLLPSGRRVPTIKKGDLYIAWWTAPRKEGRYPVNLLLRWGRPWHMEKRLFLSSFMVDNTPPKLEIRTLKGEALPQGVAFKRHIVLVPVLERPEPISRWLLQISSVETGQLVVKEERPGRLPPSFTWRGADQSGHRIPDGRYRVSLKVWDQAGNTYIAERDLIVVKGAPPVNLQARAFSEKMVIKLNIGAHPVPVSEWRLELWDKEGNLVGEYEGQRPPKSLVIPKQEGLLYSLEVRDILGNRRRVRNEELKPIIMRAAEEKKKVEKKWVDDF</sequence>
<evidence type="ECO:0000313" key="1">
    <source>
        <dbReference type="EMBL" id="QIJ72549.1"/>
    </source>
</evidence>
<dbReference type="Gene3D" id="3.40.50.10610">
    <property type="entry name" value="ABC-type transport auxiliary lipoprotein component"/>
    <property type="match status" value="1"/>
</dbReference>
<evidence type="ECO:0000313" key="2">
    <source>
        <dbReference type="Proteomes" id="UP000502179"/>
    </source>
</evidence>
<dbReference type="Gene3D" id="2.60.40.4070">
    <property type="match status" value="1"/>
</dbReference>
<dbReference type="Proteomes" id="UP000502179">
    <property type="component" value="Chromosome"/>
</dbReference>
<dbReference type="AlphaFoldDB" id="A0A6G7PXY1"/>
<reference evidence="1 2" key="1">
    <citation type="submission" date="2020-02" db="EMBL/GenBank/DDBJ databases">
        <title>Genome analysis of Thermosulfuriphilus ammonigenes ST65T, an anaerobic thermophilic chemolithoautotrophic bacterium isolated from a deep-sea hydrothermal vent.</title>
        <authorList>
            <person name="Slobodkina G."/>
            <person name="Allioux M."/>
            <person name="Merkel A."/>
            <person name="Alain K."/>
            <person name="Jebbar M."/>
            <person name="Slobodkin A."/>
        </authorList>
    </citation>
    <scope>NUCLEOTIDE SEQUENCE [LARGE SCALE GENOMIC DNA]</scope>
    <source>
        <strain evidence="1 2">ST65</strain>
    </source>
</reference>
<keyword evidence="2" id="KW-1185">Reference proteome</keyword>
<dbReference type="KEGG" id="tav:G4V39_09820"/>
<organism evidence="1 2">
    <name type="scientific">Thermosulfuriphilus ammonigenes</name>
    <dbReference type="NCBI Taxonomy" id="1936021"/>
    <lineage>
        <taxon>Bacteria</taxon>
        <taxon>Pseudomonadati</taxon>
        <taxon>Thermodesulfobacteriota</taxon>
        <taxon>Thermodesulfobacteria</taxon>
        <taxon>Thermodesulfobacteriales</taxon>
        <taxon>Thermodesulfobacteriaceae</taxon>
        <taxon>Thermosulfuriphilus</taxon>
    </lineage>
</organism>
<name>A0A6G7PXY1_9BACT</name>
<proteinExistence type="predicted"/>
<dbReference type="RefSeq" id="WP_166032766.1">
    <property type="nucleotide sequence ID" value="NZ_CP048877.1"/>
</dbReference>
<protein>
    <submittedName>
        <fullName evidence="1">Uncharacterized protein</fullName>
    </submittedName>
</protein>
<dbReference type="EMBL" id="CP048877">
    <property type="protein sequence ID" value="QIJ72549.1"/>
    <property type="molecule type" value="Genomic_DNA"/>
</dbReference>
<accession>A0A6G7PXY1</accession>
<gene>
    <name evidence="1" type="ORF">G4V39_09820</name>
</gene>